<keyword evidence="3" id="KW-0456">Lyase</keyword>
<comment type="cofactor">
    <cofactor evidence="1">
        <name>pyridoxal 5'-phosphate</name>
        <dbReference type="ChEBI" id="CHEBI:597326"/>
    </cofactor>
</comment>
<comment type="caution">
    <text evidence="5">The sequence shown here is derived from an EMBL/GenBank/DDBJ whole genome shotgun (WGS) entry which is preliminary data.</text>
</comment>
<evidence type="ECO:0000313" key="5">
    <source>
        <dbReference type="EMBL" id="MCZ4279165.1"/>
    </source>
</evidence>
<protein>
    <submittedName>
        <fullName evidence="5">Threonine/serine dehydratase</fullName>
    </submittedName>
</protein>
<proteinExistence type="predicted"/>
<feature type="domain" description="Tryptophan synthase beta chain-like PALP" evidence="4">
    <location>
        <begin position="19"/>
        <end position="305"/>
    </location>
</feature>
<dbReference type="SUPFAM" id="SSF53686">
    <property type="entry name" value="Tryptophan synthase beta subunit-like PLP-dependent enzymes"/>
    <property type="match status" value="1"/>
</dbReference>
<evidence type="ECO:0000256" key="3">
    <source>
        <dbReference type="ARBA" id="ARBA00023239"/>
    </source>
</evidence>
<dbReference type="RefSeq" id="WP_269421381.1">
    <property type="nucleotide sequence ID" value="NZ_JAPWGY010000001.1"/>
</dbReference>
<dbReference type="Proteomes" id="UP001069802">
    <property type="component" value="Unassembled WGS sequence"/>
</dbReference>
<dbReference type="InterPro" id="IPR036052">
    <property type="entry name" value="TrpB-like_PALP_sf"/>
</dbReference>
<dbReference type="Pfam" id="PF00291">
    <property type="entry name" value="PALP"/>
    <property type="match status" value="1"/>
</dbReference>
<dbReference type="CDD" id="cd01562">
    <property type="entry name" value="Thr-dehyd"/>
    <property type="match status" value="1"/>
</dbReference>
<dbReference type="EMBL" id="JAPWGY010000001">
    <property type="protein sequence ID" value="MCZ4279165.1"/>
    <property type="molecule type" value="Genomic_DNA"/>
</dbReference>
<evidence type="ECO:0000256" key="1">
    <source>
        <dbReference type="ARBA" id="ARBA00001933"/>
    </source>
</evidence>
<dbReference type="NCBIfam" id="NF006094">
    <property type="entry name" value="PRK08246.1"/>
    <property type="match status" value="1"/>
</dbReference>
<sequence length="313" mass="32687">MDVSARVSQASILGAYERIQPFIRRTPVLRAPAGELLETSPVTLKLEQLQHAGSFKSRGAFNALLSDGDLPEAGVIAASGGNHGVAVAYAAKQLGVKVEIFVPEIVSASKLAKLEEYGASIHVVGHDFAAALAACSLRQKETGARLLHAYDQHDIVSGQGTVGLELSEQAPELDSLLVAVGGGGLIGGIASWYQGSLKIIAVETEGTATLHAARREDRPTEITVSGRAADSLGARQIGQIGFEAAKRFVKESVLVRDEAVAHAQERLWSDFRVIAEPGGATAFAALLSGAYQPGKDEKVGVLVCGGNANLATF</sequence>
<organism evidence="5 6">
    <name type="scientific">Kiloniella laminariae</name>
    <dbReference type="NCBI Taxonomy" id="454162"/>
    <lineage>
        <taxon>Bacteria</taxon>
        <taxon>Pseudomonadati</taxon>
        <taxon>Pseudomonadota</taxon>
        <taxon>Alphaproteobacteria</taxon>
        <taxon>Rhodospirillales</taxon>
        <taxon>Kiloniellaceae</taxon>
        <taxon>Kiloniella</taxon>
    </lineage>
</organism>
<dbReference type="InterPro" id="IPR001926">
    <property type="entry name" value="TrpB-like_PALP"/>
</dbReference>
<gene>
    <name evidence="5" type="ORF">O4H49_00155</name>
</gene>
<accession>A0ABT4LE20</accession>
<dbReference type="PANTHER" id="PTHR48078:SF6">
    <property type="entry name" value="L-THREONINE DEHYDRATASE CATABOLIC TDCB"/>
    <property type="match status" value="1"/>
</dbReference>
<dbReference type="PANTHER" id="PTHR48078">
    <property type="entry name" value="THREONINE DEHYDRATASE, MITOCHONDRIAL-RELATED"/>
    <property type="match status" value="1"/>
</dbReference>
<dbReference type="InterPro" id="IPR050147">
    <property type="entry name" value="Ser/Thr_Dehydratase"/>
</dbReference>
<keyword evidence="2" id="KW-0663">Pyridoxal phosphate</keyword>
<evidence type="ECO:0000313" key="6">
    <source>
        <dbReference type="Proteomes" id="UP001069802"/>
    </source>
</evidence>
<name>A0ABT4LE20_9PROT</name>
<dbReference type="Gene3D" id="3.40.50.1100">
    <property type="match status" value="2"/>
</dbReference>
<reference evidence="5" key="1">
    <citation type="submission" date="2022-12" db="EMBL/GenBank/DDBJ databases">
        <title>Bacterial isolates from different developmental stages of Nematostella vectensis.</title>
        <authorList>
            <person name="Fraune S."/>
        </authorList>
    </citation>
    <scope>NUCLEOTIDE SEQUENCE</scope>
    <source>
        <strain evidence="5">G21630-S1</strain>
    </source>
</reference>
<evidence type="ECO:0000256" key="2">
    <source>
        <dbReference type="ARBA" id="ARBA00022898"/>
    </source>
</evidence>
<keyword evidence="6" id="KW-1185">Reference proteome</keyword>
<evidence type="ECO:0000259" key="4">
    <source>
        <dbReference type="Pfam" id="PF00291"/>
    </source>
</evidence>